<evidence type="ECO:0000313" key="2">
    <source>
        <dbReference type="EMBL" id="KAF7275276.1"/>
    </source>
</evidence>
<keyword evidence="3" id="KW-1185">Reference proteome</keyword>
<gene>
    <name evidence="2" type="ORF">GWI33_012019</name>
</gene>
<dbReference type="OrthoDB" id="5348404at2759"/>
<dbReference type="AlphaFoldDB" id="A0A834M7Z4"/>
<feature type="compositionally biased region" description="Polar residues" evidence="1">
    <location>
        <begin position="1"/>
        <end position="10"/>
    </location>
</feature>
<protein>
    <submittedName>
        <fullName evidence="2">Uncharacterized protein</fullName>
    </submittedName>
</protein>
<comment type="caution">
    <text evidence="2">The sequence shown here is derived from an EMBL/GenBank/DDBJ whole genome shotgun (WGS) entry which is preliminary data.</text>
</comment>
<reference evidence="2" key="1">
    <citation type="submission" date="2020-08" db="EMBL/GenBank/DDBJ databases">
        <title>Genome sequencing and assembly of the red palm weevil Rhynchophorus ferrugineus.</title>
        <authorList>
            <person name="Dias G.B."/>
            <person name="Bergman C.M."/>
            <person name="Manee M."/>
        </authorList>
    </citation>
    <scope>NUCLEOTIDE SEQUENCE</scope>
    <source>
        <strain evidence="2">AA-2017</strain>
        <tissue evidence="2">Whole larva</tissue>
    </source>
</reference>
<feature type="region of interest" description="Disordered" evidence="1">
    <location>
        <begin position="1"/>
        <end position="47"/>
    </location>
</feature>
<sequence length="74" mass="8108">MCSIFTNFSGKNGRGIRLSQYDPDDPMSPNGGTVPHSYNSLDNPPKPPITFGSKVSTISHYTEKTMLLSSDEEN</sequence>
<name>A0A834M7Z4_RHYFE</name>
<dbReference type="Proteomes" id="UP000625711">
    <property type="component" value="Unassembled WGS sequence"/>
</dbReference>
<evidence type="ECO:0000256" key="1">
    <source>
        <dbReference type="SAM" id="MobiDB-lite"/>
    </source>
</evidence>
<dbReference type="EMBL" id="JAACXV010010938">
    <property type="protein sequence ID" value="KAF7275276.1"/>
    <property type="molecule type" value="Genomic_DNA"/>
</dbReference>
<organism evidence="2 3">
    <name type="scientific">Rhynchophorus ferrugineus</name>
    <name type="common">Red palm weevil</name>
    <name type="synonym">Curculio ferrugineus</name>
    <dbReference type="NCBI Taxonomy" id="354439"/>
    <lineage>
        <taxon>Eukaryota</taxon>
        <taxon>Metazoa</taxon>
        <taxon>Ecdysozoa</taxon>
        <taxon>Arthropoda</taxon>
        <taxon>Hexapoda</taxon>
        <taxon>Insecta</taxon>
        <taxon>Pterygota</taxon>
        <taxon>Neoptera</taxon>
        <taxon>Endopterygota</taxon>
        <taxon>Coleoptera</taxon>
        <taxon>Polyphaga</taxon>
        <taxon>Cucujiformia</taxon>
        <taxon>Curculionidae</taxon>
        <taxon>Dryophthorinae</taxon>
        <taxon>Rhynchophorus</taxon>
    </lineage>
</organism>
<evidence type="ECO:0000313" key="3">
    <source>
        <dbReference type="Proteomes" id="UP000625711"/>
    </source>
</evidence>
<proteinExistence type="predicted"/>
<accession>A0A834M7Z4</accession>